<dbReference type="RefSeq" id="XP_022496386.1">
    <property type="nucleotide sequence ID" value="XM_022647594.1"/>
</dbReference>
<sequence>MHVPSDTSDDLDEFNNLSLDFEDTRDRLIIALDFGTTYSGISYAFTTDPEKVFTVDSWPGGDRIAPKTPTPLQYEPGSDTNFKWGYELDHRQGEKIECIKLMLDPDQPRPYFIPVDVQAEIAKLPKPVVEVASDYIRAIFEHAVKEIECTFLDREFIDNYDKQYVLTVPAVWSDKAKYLTSKAARDAGISPVHMVTEPEAGALFTLNQIKNQGLKVHDAVVICDAGGGTVDLISYEILNFAPFELKAITKPSGSVAGSTVINQLLEQEIRQVVGDKAFVSLKKTEAYRSALKEFDVAIKVGFGGRDDKNKYLSFPRAKLKDNPGKGLVRDSMTLSAGTMLRLFDPVIREVNRLIAEQVNAVKIERLQASPPNPHGVKAIFLIGGFGASAYLKEAVRDSNPGITVIQPKDAGAVLSQLTTLAPKVVATKAAKHYGTMAYSLWDPIRDRGFAKHWNEWSEKEECDTMHWFIYMDDDLRRGGKTKLAFVRLFAGHRPRGSLLRVRNELYESTSPTPPKHPVSITLNCVLETDLRVVPKRLFKKKYRRSDGEPYCRLSYELQVENTESGLMKYSLLIEGKEYSAVEAIY</sequence>
<keyword evidence="4" id="KW-1185">Reference proteome</keyword>
<organism evidence="3 4">
    <name type="scientific">Fonsecaea nubica</name>
    <dbReference type="NCBI Taxonomy" id="856822"/>
    <lineage>
        <taxon>Eukaryota</taxon>
        <taxon>Fungi</taxon>
        <taxon>Dikarya</taxon>
        <taxon>Ascomycota</taxon>
        <taxon>Pezizomycotina</taxon>
        <taxon>Eurotiomycetes</taxon>
        <taxon>Chaetothyriomycetidae</taxon>
        <taxon>Chaetothyriales</taxon>
        <taxon>Herpotrichiellaceae</taxon>
        <taxon>Fonsecaea</taxon>
    </lineage>
</organism>
<keyword evidence="1" id="KW-0547">Nucleotide-binding</keyword>
<dbReference type="Gene3D" id="3.30.420.40">
    <property type="match status" value="1"/>
</dbReference>
<dbReference type="CDD" id="cd10170">
    <property type="entry name" value="ASKHA_NBD_HSP70"/>
    <property type="match status" value="1"/>
</dbReference>
<dbReference type="InterPro" id="IPR043129">
    <property type="entry name" value="ATPase_NBD"/>
</dbReference>
<dbReference type="GeneID" id="34592722"/>
<dbReference type="AlphaFoldDB" id="A0A178CII5"/>
<evidence type="ECO:0000256" key="2">
    <source>
        <dbReference type="ARBA" id="ARBA00022840"/>
    </source>
</evidence>
<keyword evidence="2" id="KW-0067">ATP-binding</keyword>
<reference evidence="3 4" key="1">
    <citation type="submission" date="2016-03" db="EMBL/GenBank/DDBJ databases">
        <title>The draft genome sequence of Fonsecaea nubica causative agent of cutaneous subcutaneous infection in human host.</title>
        <authorList>
            <person name="Costa F."/>
            <person name="Sybren D.H."/>
            <person name="Raittz R.T."/>
            <person name="Weiss V.A."/>
            <person name="Leao A.C."/>
            <person name="Gomes R."/>
            <person name="De Souza E.M."/>
            <person name="Pedrosa F.O."/>
            <person name="Steffens M.B."/>
            <person name="Bombassaro A."/>
            <person name="Tadra-Sfeir M.Z."/>
            <person name="Moreno L.F."/>
            <person name="Najafzadeh M.J."/>
            <person name="Felipe M.S."/>
            <person name="Teixeira M."/>
            <person name="Sun J."/>
            <person name="Xi L."/>
            <person name="Castro M.A."/>
            <person name="Vicente V.A."/>
        </authorList>
    </citation>
    <scope>NUCLEOTIDE SEQUENCE [LARGE SCALE GENOMIC DNA]</scope>
    <source>
        <strain evidence="3 4">CBS 269.64</strain>
    </source>
</reference>
<dbReference type="OrthoDB" id="2963168at2759"/>
<protein>
    <submittedName>
        <fullName evidence="3">Uncharacterized protein</fullName>
    </submittedName>
</protein>
<dbReference type="PANTHER" id="PTHR14187:SF5">
    <property type="entry name" value="HEAT SHOCK 70 KDA PROTEIN 12A"/>
    <property type="match status" value="1"/>
</dbReference>
<dbReference type="InterPro" id="IPR013126">
    <property type="entry name" value="Hsp_70_fam"/>
</dbReference>
<proteinExistence type="predicted"/>
<dbReference type="EMBL" id="LVCJ01000085">
    <property type="protein sequence ID" value="OAL28843.1"/>
    <property type="molecule type" value="Genomic_DNA"/>
</dbReference>
<name>A0A178CII5_9EURO</name>
<comment type="caution">
    <text evidence="3">The sequence shown here is derived from an EMBL/GenBank/DDBJ whole genome shotgun (WGS) entry which is preliminary data.</text>
</comment>
<dbReference type="GO" id="GO:0140662">
    <property type="term" value="F:ATP-dependent protein folding chaperone"/>
    <property type="evidence" value="ECO:0007669"/>
    <property type="project" value="InterPro"/>
</dbReference>
<accession>A0A178CII5</accession>
<dbReference type="GO" id="GO:0005524">
    <property type="term" value="F:ATP binding"/>
    <property type="evidence" value="ECO:0007669"/>
    <property type="project" value="UniProtKB-KW"/>
</dbReference>
<evidence type="ECO:0000313" key="4">
    <source>
        <dbReference type="Proteomes" id="UP000185904"/>
    </source>
</evidence>
<dbReference type="PANTHER" id="PTHR14187">
    <property type="entry name" value="ALPHA KINASE/ELONGATION FACTOR 2 KINASE"/>
    <property type="match status" value="1"/>
</dbReference>
<evidence type="ECO:0000313" key="3">
    <source>
        <dbReference type="EMBL" id="OAL28843.1"/>
    </source>
</evidence>
<dbReference type="Pfam" id="PF00012">
    <property type="entry name" value="HSP70"/>
    <property type="match status" value="1"/>
</dbReference>
<evidence type="ECO:0000256" key="1">
    <source>
        <dbReference type="ARBA" id="ARBA00022741"/>
    </source>
</evidence>
<gene>
    <name evidence="3" type="ORF">AYO20_09323</name>
</gene>
<dbReference type="SUPFAM" id="SSF53067">
    <property type="entry name" value="Actin-like ATPase domain"/>
    <property type="match status" value="2"/>
</dbReference>
<dbReference type="Proteomes" id="UP000185904">
    <property type="component" value="Unassembled WGS sequence"/>
</dbReference>